<dbReference type="InParanoid" id="J9DAN0"/>
<proteinExistence type="predicted"/>
<evidence type="ECO:0000313" key="1">
    <source>
        <dbReference type="EMBL" id="EJW04816.1"/>
    </source>
</evidence>
<dbReference type="VEuPathDB" id="MicrosporidiaDB:EDEG_00986"/>
<dbReference type="HOGENOM" id="CLU_591860_0_0_1"/>
<name>J9DAN0_EDHAE</name>
<dbReference type="Proteomes" id="UP000003163">
    <property type="component" value="Unassembled WGS sequence"/>
</dbReference>
<evidence type="ECO:0000313" key="2">
    <source>
        <dbReference type="Proteomes" id="UP000003163"/>
    </source>
</evidence>
<dbReference type="InterPro" id="IPR043136">
    <property type="entry name" value="B30.2/SPRY_sf"/>
</dbReference>
<dbReference type="Gene3D" id="2.60.120.920">
    <property type="match status" value="1"/>
</dbReference>
<dbReference type="OrthoDB" id="2186329at2759"/>
<gene>
    <name evidence="1" type="ORF">EDEG_00986</name>
</gene>
<accession>J9DAN0</accession>
<dbReference type="AlphaFoldDB" id="J9DAN0"/>
<keyword evidence="2" id="KW-1185">Reference proteome</keyword>
<reference evidence="1 2" key="1">
    <citation type="submission" date="2011-08" db="EMBL/GenBank/DDBJ databases">
        <authorList>
            <person name="Liu Z.J."/>
            <person name="Shi F.L."/>
            <person name="Lu J.Q."/>
            <person name="Li M."/>
            <person name="Wang Z.L."/>
        </authorList>
    </citation>
    <scope>NUCLEOTIDE SEQUENCE [LARGE SCALE GENOMIC DNA]</scope>
    <source>
        <strain evidence="1 2">USNM 41457</strain>
    </source>
</reference>
<protein>
    <submittedName>
        <fullName evidence="1">Uncharacterized protein</fullName>
    </submittedName>
</protein>
<sequence length="462" mass="53364">MQKNGEINHRIEFSSKSPVFTTYLLNKYLLKNGKNILTMRIHKFNHFRIGLSPDIFEVDEPIGSSGESIALSSNGSMFYKGLQHRYTDCFNNGDLIVIEACVNIEKSKKIKNNLSATKNSSTSETDKSELISKSNVKRLRRNVKKEFINNMDYDYEEKFTKEVFNNNTESENKDFKEANKLMEHLNIENANVTGENSDSKNVSNQKSSDILKNVDSLQYNIDTYSATKIIEEKHNKNSVTIHGLNNTLCSQKENLQSKIVSEKHIGVKTSQMLENENVKENILNKHKTKENDVNIMYNENEFSKNQTTLQENFSNNQIVKENIFLMNENNEKTRRIETKESDDIIPSANYNGDNSISKNHGMSLCDKNIAFEHDTKFEEISKEGREILLDSDYRQKFEINFDRCSTKLKKNDLDLPSNKKTLTYLRFYRNGEDLGVAFWNLPENCTNFAISLYGACNVELFY</sequence>
<comment type="caution">
    <text evidence="1">The sequence shown here is derived from an EMBL/GenBank/DDBJ whole genome shotgun (WGS) entry which is preliminary data.</text>
</comment>
<organism evidence="1 2">
    <name type="scientific">Edhazardia aedis (strain USNM 41457)</name>
    <name type="common">Microsporidian parasite</name>
    <dbReference type="NCBI Taxonomy" id="1003232"/>
    <lineage>
        <taxon>Eukaryota</taxon>
        <taxon>Fungi</taxon>
        <taxon>Fungi incertae sedis</taxon>
        <taxon>Microsporidia</taxon>
        <taxon>Edhazardia</taxon>
    </lineage>
</organism>
<dbReference type="EMBL" id="AFBI03000013">
    <property type="protein sequence ID" value="EJW04816.1"/>
    <property type="molecule type" value="Genomic_DNA"/>
</dbReference>
<reference evidence="2" key="2">
    <citation type="submission" date="2015-07" db="EMBL/GenBank/DDBJ databases">
        <title>Contrasting host-pathogen interactions and genome evolution in two generalist and specialist microsporidian pathogens of mosquitoes.</title>
        <authorList>
            <consortium name="The Broad Institute Genomics Platform"/>
            <consortium name="The Broad Institute Genome Sequencing Center for Infectious Disease"/>
            <person name="Cuomo C.A."/>
            <person name="Sanscrainte N.D."/>
            <person name="Goldberg J.M."/>
            <person name="Heiman D."/>
            <person name="Young S."/>
            <person name="Zeng Q."/>
            <person name="Becnel J.J."/>
            <person name="Birren B.W."/>
        </authorList>
    </citation>
    <scope>NUCLEOTIDE SEQUENCE [LARGE SCALE GENOMIC DNA]</scope>
    <source>
        <strain evidence="2">USNM 41457</strain>
    </source>
</reference>